<sequence length="168" mass="19163">MNNPNLEIGTRIKNARAQLHITQTDLARKLSVSQTAIALWESGKREVSIDMIGRIADILKCTPAELIWGKETTKQWEELQNEKKFIAQDFSASLAALKELLLENESAGIFSNDPEEDLLYYFWNLNKEGQNKAIEQVELLTKIPEYQAKIEKSEEVIQKLNNDGNLTE</sequence>
<evidence type="ECO:0000256" key="1">
    <source>
        <dbReference type="ARBA" id="ARBA00023125"/>
    </source>
</evidence>
<dbReference type="InterPro" id="IPR001387">
    <property type="entry name" value="Cro/C1-type_HTH"/>
</dbReference>
<keyword evidence="4" id="KW-1185">Reference proteome</keyword>
<reference evidence="3 4" key="1">
    <citation type="submission" date="2020-08" db="EMBL/GenBank/DDBJ databases">
        <title>Genome public.</title>
        <authorList>
            <person name="Liu C."/>
            <person name="Sun Q."/>
        </authorList>
    </citation>
    <scope>NUCLEOTIDE SEQUENCE [LARGE SCALE GENOMIC DNA]</scope>
    <source>
        <strain evidence="3 4">NSJ-36</strain>
    </source>
</reference>
<feature type="domain" description="HTH cro/C1-type" evidence="2">
    <location>
        <begin position="12"/>
        <end position="66"/>
    </location>
</feature>
<dbReference type="PROSITE" id="PS50943">
    <property type="entry name" value="HTH_CROC1"/>
    <property type="match status" value="1"/>
</dbReference>
<dbReference type="PANTHER" id="PTHR46558">
    <property type="entry name" value="TRACRIPTIONAL REGULATORY PROTEIN-RELATED-RELATED"/>
    <property type="match status" value="1"/>
</dbReference>
<accession>A0ABR7EUR7</accession>
<proteinExistence type="predicted"/>
<dbReference type="Proteomes" id="UP000647235">
    <property type="component" value="Unassembled WGS sequence"/>
</dbReference>
<dbReference type="RefSeq" id="WP_186855753.1">
    <property type="nucleotide sequence ID" value="NZ_JACOOY010000007.1"/>
</dbReference>
<dbReference type="PANTHER" id="PTHR46558:SF11">
    <property type="entry name" value="HTH-TYPE TRANSCRIPTIONAL REGULATOR XRE"/>
    <property type="match status" value="1"/>
</dbReference>
<organism evidence="3 4">
    <name type="scientific">Dorea hominis</name>
    <dbReference type="NCBI Taxonomy" id="2763040"/>
    <lineage>
        <taxon>Bacteria</taxon>
        <taxon>Bacillati</taxon>
        <taxon>Bacillota</taxon>
        <taxon>Clostridia</taxon>
        <taxon>Lachnospirales</taxon>
        <taxon>Lachnospiraceae</taxon>
        <taxon>Dorea</taxon>
    </lineage>
</organism>
<dbReference type="SMART" id="SM00530">
    <property type="entry name" value="HTH_XRE"/>
    <property type="match status" value="1"/>
</dbReference>
<evidence type="ECO:0000313" key="3">
    <source>
        <dbReference type="EMBL" id="MBC5665108.1"/>
    </source>
</evidence>
<comment type="caution">
    <text evidence="3">The sequence shown here is derived from an EMBL/GenBank/DDBJ whole genome shotgun (WGS) entry which is preliminary data.</text>
</comment>
<dbReference type="Pfam" id="PF01381">
    <property type="entry name" value="HTH_3"/>
    <property type="match status" value="1"/>
</dbReference>
<keyword evidence="1" id="KW-0238">DNA-binding</keyword>
<evidence type="ECO:0000259" key="2">
    <source>
        <dbReference type="PROSITE" id="PS50943"/>
    </source>
</evidence>
<dbReference type="SUPFAM" id="SSF47413">
    <property type="entry name" value="lambda repressor-like DNA-binding domains"/>
    <property type="match status" value="1"/>
</dbReference>
<evidence type="ECO:0000313" key="4">
    <source>
        <dbReference type="Proteomes" id="UP000647235"/>
    </source>
</evidence>
<dbReference type="InterPro" id="IPR010982">
    <property type="entry name" value="Lambda_DNA-bd_dom_sf"/>
</dbReference>
<protein>
    <submittedName>
        <fullName evidence="3">Helix-turn-helix transcriptional regulator</fullName>
    </submittedName>
</protein>
<dbReference type="EMBL" id="JACOOY010000007">
    <property type="protein sequence ID" value="MBC5665108.1"/>
    <property type="molecule type" value="Genomic_DNA"/>
</dbReference>
<gene>
    <name evidence="3" type="ORF">H8S07_07420</name>
</gene>
<dbReference type="Gene3D" id="1.10.260.40">
    <property type="entry name" value="lambda repressor-like DNA-binding domains"/>
    <property type="match status" value="1"/>
</dbReference>
<dbReference type="CDD" id="cd00093">
    <property type="entry name" value="HTH_XRE"/>
    <property type="match status" value="1"/>
</dbReference>
<name>A0ABR7EUR7_9FIRM</name>